<dbReference type="InterPro" id="IPR036388">
    <property type="entry name" value="WH-like_DNA-bd_sf"/>
</dbReference>
<dbReference type="Proteomes" id="UP000754226">
    <property type="component" value="Unassembled WGS sequence"/>
</dbReference>
<comment type="caution">
    <text evidence="8">The sequence shown here is derived from an EMBL/GenBank/DDBJ whole genome shotgun (WGS) entry which is preliminary data.</text>
</comment>
<evidence type="ECO:0000256" key="4">
    <source>
        <dbReference type="ARBA" id="ARBA00058938"/>
    </source>
</evidence>
<dbReference type="InterPro" id="IPR029016">
    <property type="entry name" value="GAF-like_dom_sf"/>
</dbReference>
<dbReference type="InterPro" id="IPR050707">
    <property type="entry name" value="HTH_MetabolicPath_Reg"/>
</dbReference>
<dbReference type="Pfam" id="PF09339">
    <property type="entry name" value="HTH_IclR"/>
    <property type="match status" value="1"/>
</dbReference>
<dbReference type="PANTHER" id="PTHR30136:SF35">
    <property type="entry name" value="HTH-TYPE TRANSCRIPTIONAL REGULATOR RV1719"/>
    <property type="match status" value="1"/>
</dbReference>
<sequence length="258" mass="28535">MPTTKIIQSIERAATILELFDDNIPELSLKEISLKSNLNKSTTFGLVNTLTALGYLVQNKDTQKYFLGPKILTLASAIKMNNVLISLTHPFLEELAQKYHETCHCAIDSGSGSVIYLDKVAASSSSILITTKIGIKNYMHCTGIGKCLLAYKSENEINQLFKFPLVGKTYNTITTRESLMKELTIIRKQGYAMDNEEIEIGLSCVAVPVFQSKDSPGFAISVAGATPRIEDKVVHTELLKDLKSISSQLSYTIFHYSL</sequence>
<evidence type="ECO:0000256" key="1">
    <source>
        <dbReference type="ARBA" id="ARBA00023015"/>
    </source>
</evidence>
<dbReference type="GO" id="GO:0003677">
    <property type="term" value="F:DNA binding"/>
    <property type="evidence" value="ECO:0007669"/>
    <property type="project" value="UniProtKB-KW"/>
</dbReference>
<evidence type="ECO:0000259" key="6">
    <source>
        <dbReference type="PROSITE" id="PS51077"/>
    </source>
</evidence>
<gene>
    <name evidence="8" type="ORF">KHX13_09420</name>
</gene>
<keyword evidence="1" id="KW-0805">Transcription regulation</keyword>
<evidence type="ECO:0000313" key="8">
    <source>
        <dbReference type="EMBL" id="MBS5520509.1"/>
    </source>
</evidence>
<comment type="function">
    <text evidence="4">May be an activator protein for the gylABX operon.</text>
</comment>
<dbReference type="EMBL" id="JAGZCZ010000013">
    <property type="protein sequence ID" value="MBS5520509.1"/>
    <property type="molecule type" value="Genomic_DNA"/>
</dbReference>
<dbReference type="SUPFAM" id="SSF46785">
    <property type="entry name" value="Winged helix' DNA-binding domain"/>
    <property type="match status" value="1"/>
</dbReference>
<keyword evidence="2" id="KW-0238">DNA-binding</keyword>
<dbReference type="Gene3D" id="1.10.10.10">
    <property type="entry name" value="Winged helix-like DNA-binding domain superfamily/Winged helix DNA-binding domain"/>
    <property type="match status" value="1"/>
</dbReference>
<dbReference type="FunFam" id="1.10.10.10:FF:000056">
    <property type="entry name" value="IclR family transcriptional regulator"/>
    <property type="match status" value="1"/>
</dbReference>
<feature type="domain" description="HTH iclR-type" evidence="6">
    <location>
        <begin position="7"/>
        <end position="69"/>
    </location>
</feature>
<dbReference type="InterPro" id="IPR036390">
    <property type="entry name" value="WH_DNA-bd_sf"/>
</dbReference>
<evidence type="ECO:0000313" key="9">
    <source>
        <dbReference type="Proteomes" id="UP000754226"/>
    </source>
</evidence>
<keyword evidence="3" id="KW-0804">Transcription</keyword>
<protein>
    <recommendedName>
        <fullName evidence="5">Glycerol operon regulatory protein</fullName>
    </recommendedName>
</protein>
<dbReference type="Gene3D" id="3.30.450.40">
    <property type="match status" value="1"/>
</dbReference>
<dbReference type="AlphaFoldDB" id="A0A943EHZ6"/>
<dbReference type="PROSITE" id="PS51078">
    <property type="entry name" value="ICLR_ED"/>
    <property type="match status" value="1"/>
</dbReference>
<dbReference type="SMART" id="SM00346">
    <property type="entry name" value="HTH_ICLR"/>
    <property type="match status" value="1"/>
</dbReference>
<dbReference type="Pfam" id="PF01614">
    <property type="entry name" value="IclR_C"/>
    <property type="match status" value="1"/>
</dbReference>
<dbReference type="GO" id="GO:0045892">
    <property type="term" value="P:negative regulation of DNA-templated transcription"/>
    <property type="evidence" value="ECO:0007669"/>
    <property type="project" value="TreeGrafter"/>
</dbReference>
<organism evidence="8 9">
    <name type="scientific">Acidaminococcus intestini</name>
    <dbReference type="NCBI Taxonomy" id="187327"/>
    <lineage>
        <taxon>Bacteria</taxon>
        <taxon>Bacillati</taxon>
        <taxon>Bacillota</taxon>
        <taxon>Negativicutes</taxon>
        <taxon>Acidaminococcales</taxon>
        <taxon>Acidaminococcaceae</taxon>
        <taxon>Acidaminococcus</taxon>
    </lineage>
</organism>
<reference evidence="8" key="1">
    <citation type="submission" date="2021-02" db="EMBL/GenBank/DDBJ databases">
        <title>Infant gut strain persistence is associated with maternal origin, phylogeny, and functional potential including surface adhesion and iron acquisition.</title>
        <authorList>
            <person name="Lou Y.C."/>
        </authorList>
    </citation>
    <scope>NUCLEOTIDE SEQUENCE</scope>
    <source>
        <strain evidence="8">L3_106_000M1_dasL3_106_000M1_concoct_15</strain>
    </source>
</reference>
<dbReference type="GO" id="GO:0003700">
    <property type="term" value="F:DNA-binding transcription factor activity"/>
    <property type="evidence" value="ECO:0007669"/>
    <property type="project" value="TreeGrafter"/>
</dbReference>
<dbReference type="PANTHER" id="PTHR30136">
    <property type="entry name" value="HELIX-TURN-HELIX TRANSCRIPTIONAL REGULATOR, ICLR FAMILY"/>
    <property type="match status" value="1"/>
</dbReference>
<dbReference type="InterPro" id="IPR014757">
    <property type="entry name" value="Tscrpt_reg_IclR_C"/>
</dbReference>
<feature type="domain" description="IclR-ED" evidence="7">
    <location>
        <begin position="70"/>
        <end position="255"/>
    </location>
</feature>
<name>A0A943EHZ6_9FIRM</name>
<proteinExistence type="predicted"/>
<dbReference type="PROSITE" id="PS51077">
    <property type="entry name" value="HTH_ICLR"/>
    <property type="match status" value="1"/>
</dbReference>
<accession>A0A943EHZ6</accession>
<evidence type="ECO:0000256" key="2">
    <source>
        <dbReference type="ARBA" id="ARBA00023125"/>
    </source>
</evidence>
<evidence type="ECO:0000256" key="3">
    <source>
        <dbReference type="ARBA" id="ARBA00023163"/>
    </source>
</evidence>
<dbReference type="SUPFAM" id="SSF55781">
    <property type="entry name" value="GAF domain-like"/>
    <property type="match status" value="1"/>
</dbReference>
<evidence type="ECO:0000256" key="5">
    <source>
        <dbReference type="ARBA" id="ARBA00070406"/>
    </source>
</evidence>
<dbReference type="InterPro" id="IPR005471">
    <property type="entry name" value="Tscrpt_reg_IclR_N"/>
</dbReference>
<evidence type="ECO:0000259" key="7">
    <source>
        <dbReference type="PROSITE" id="PS51078"/>
    </source>
</evidence>